<keyword evidence="2" id="KW-0479">Metal-binding</keyword>
<evidence type="ECO:0000256" key="2">
    <source>
        <dbReference type="ARBA" id="ARBA00022723"/>
    </source>
</evidence>
<dbReference type="InterPro" id="IPR036236">
    <property type="entry name" value="Znf_C2H2_sf"/>
</dbReference>
<keyword evidence="6" id="KW-0805">Transcription regulation</keyword>
<name>A0AAN7QFZ8_9MYRT</name>
<gene>
    <name evidence="12" type="ORF">SAY87_008413</name>
</gene>
<dbReference type="InterPro" id="IPR055187">
    <property type="entry name" value="C2CH-3rd_BIRD-IDD"/>
</dbReference>
<dbReference type="InterPro" id="IPR043584">
    <property type="entry name" value="WIP1/2/3/4/5/6"/>
</dbReference>
<proteinExistence type="inferred from homology"/>
<dbReference type="PANTHER" id="PTHR45878">
    <property type="entry name" value="ZINC FINGER PROTEIN WIP2"/>
    <property type="match status" value="1"/>
</dbReference>
<dbReference type="InterPro" id="IPR059161">
    <property type="entry name" value="Znf-C2H2_STOP1/2_3rd"/>
</dbReference>
<sequence>MGDPYPSPSNFFTSWFNFISHPPLLQPQLPPSSSSSPFINPITTPSSNPNFQVLQNLSGNYSSSNYYYEPAALPLPIRKALPLLSLSPTPVDVEKENPEAFRRVPMDLDLNKKIGTKKNKKKMPSLEDDDLKENHQEALEEQQEEEDGDDDHEAAAAVTVALHIGLPSHNPAELTVSIPNPSGIHSLSSDQLERQGHAKDDLTEDVNGGEVYQCGVLMNRINKGQYWIPTPSQILIGPTQFSCPVCCKTFNRYNNMQMHMWGHGSQYRKGPESLRGTQPTGMLRLPCYCCAPGCRNNIDHPRAKPLKDFRTLQTHYKRKHGIKPFMCRKCGKAFAVRGDWRTHEKNCGKLWYCACGSDFKHKRSLKDHVKAFGKGHASYGVDGVFEEEEDEPASEVEQDTE</sequence>
<dbReference type="Proteomes" id="UP001345219">
    <property type="component" value="Chromosome 7"/>
</dbReference>
<dbReference type="PANTHER" id="PTHR45878:SF1">
    <property type="entry name" value="ZINC FINGER PROTEIN WIP2"/>
    <property type="match status" value="1"/>
</dbReference>
<keyword evidence="4 10" id="KW-0863">Zinc-finger</keyword>
<evidence type="ECO:0000256" key="1">
    <source>
        <dbReference type="ARBA" id="ARBA00004123"/>
    </source>
</evidence>
<dbReference type="EMBL" id="JAXIOK010000007">
    <property type="protein sequence ID" value="KAK4766771.1"/>
    <property type="molecule type" value="Genomic_DNA"/>
</dbReference>
<evidence type="ECO:0000256" key="10">
    <source>
        <dbReference type="PROSITE-ProRule" id="PRU00042"/>
    </source>
</evidence>
<protein>
    <recommendedName>
        <fullName evidence="11">C2H2-type domain-containing protein</fullName>
    </recommendedName>
</protein>
<keyword evidence="13" id="KW-1185">Reference proteome</keyword>
<comment type="similarity">
    <text evidence="9">Belongs to the WIP C2H2-type zinc-finger protein family.</text>
</comment>
<evidence type="ECO:0000256" key="9">
    <source>
        <dbReference type="ARBA" id="ARBA00023452"/>
    </source>
</evidence>
<keyword evidence="3" id="KW-0677">Repeat</keyword>
<dbReference type="Pfam" id="PF23115">
    <property type="entry name" value="zf-C2H2_STOP2_3rd"/>
    <property type="match status" value="1"/>
</dbReference>
<accession>A0AAN7QFZ8</accession>
<dbReference type="SMART" id="SM00355">
    <property type="entry name" value="ZnF_C2H2"/>
    <property type="match status" value="2"/>
</dbReference>
<dbReference type="GO" id="GO:0005634">
    <property type="term" value="C:nucleus"/>
    <property type="evidence" value="ECO:0007669"/>
    <property type="project" value="UniProtKB-SubCell"/>
</dbReference>
<evidence type="ECO:0000259" key="11">
    <source>
        <dbReference type="PROSITE" id="PS50157"/>
    </source>
</evidence>
<evidence type="ECO:0000256" key="3">
    <source>
        <dbReference type="ARBA" id="ARBA00022737"/>
    </source>
</evidence>
<dbReference type="GO" id="GO:0008270">
    <property type="term" value="F:zinc ion binding"/>
    <property type="evidence" value="ECO:0007669"/>
    <property type="project" value="UniProtKB-KW"/>
</dbReference>
<dbReference type="GO" id="GO:0003700">
    <property type="term" value="F:DNA-binding transcription factor activity"/>
    <property type="evidence" value="ECO:0007669"/>
    <property type="project" value="InterPro"/>
</dbReference>
<keyword evidence="8" id="KW-0539">Nucleus</keyword>
<feature type="domain" description="C2H2-type" evidence="11">
    <location>
        <begin position="241"/>
        <end position="268"/>
    </location>
</feature>
<evidence type="ECO:0000313" key="12">
    <source>
        <dbReference type="EMBL" id="KAK4766771.1"/>
    </source>
</evidence>
<evidence type="ECO:0000313" key="13">
    <source>
        <dbReference type="Proteomes" id="UP001345219"/>
    </source>
</evidence>
<dbReference type="SUPFAM" id="SSF57667">
    <property type="entry name" value="beta-beta-alpha zinc fingers"/>
    <property type="match status" value="2"/>
</dbReference>
<keyword evidence="7" id="KW-0804">Transcription</keyword>
<comment type="subcellular location">
    <subcellularLocation>
        <location evidence="1">Nucleus</location>
    </subcellularLocation>
</comment>
<dbReference type="PROSITE" id="PS50157">
    <property type="entry name" value="ZINC_FINGER_C2H2_2"/>
    <property type="match status" value="2"/>
</dbReference>
<dbReference type="InterPro" id="IPR013087">
    <property type="entry name" value="Znf_C2H2_type"/>
</dbReference>
<dbReference type="PROSITE" id="PS00028">
    <property type="entry name" value="ZINC_FINGER_C2H2_1"/>
    <property type="match status" value="1"/>
</dbReference>
<evidence type="ECO:0000256" key="5">
    <source>
        <dbReference type="ARBA" id="ARBA00022833"/>
    </source>
</evidence>
<dbReference type="Gene3D" id="3.30.160.60">
    <property type="entry name" value="Classic Zinc Finger"/>
    <property type="match status" value="2"/>
</dbReference>
<dbReference type="AlphaFoldDB" id="A0AAN7QFZ8"/>
<dbReference type="FunFam" id="3.30.160.60:FF:000523">
    <property type="entry name" value="Zinc finger protein WIP2"/>
    <property type="match status" value="1"/>
</dbReference>
<feature type="domain" description="C2H2-type" evidence="11">
    <location>
        <begin position="325"/>
        <end position="345"/>
    </location>
</feature>
<organism evidence="12 13">
    <name type="scientific">Trapa incisa</name>
    <dbReference type="NCBI Taxonomy" id="236973"/>
    <lineage>
        <taxon>Eukaryota</taxon>
        <taxon>Viridiplantae</taxon>
        <taxon>Streptophyta</taxon>
        <taxon>Embryophyta</taxon>
        <taxon>Tracheophyta</taxon>
        <taxon>Spermatophyta</taxon>
        <taxon>Magnoliopsida</taxon>
        <taxon>eudicotyledons</taxon>
        <taxon>Gunneridae</taxon>
        <taxon>Pentapetalae</taxon>
        <taxon>rosids</taxon>
        <taxon>malvids</taxon>
        <taxon>Myrtales</taxon>
        <taxon>Lythraceae</taxon>
        <taxon>Trapa</taxon>
    </lineage>
</organism>
<evidence type="ECO:0000256" key="8">
    <source>
        <dbReference type="ARBA" id="ARBA00023242"/>
    </source>
</evidence>
<comment type="caution">
    <text evidence="12">The sequence shown here is derived from an EMBL/GenBank/DDBJ whole genome shotgun (WGS) entry which is preliminary data.</text>
</comment>
<evidence type="ECO:0000256" key="7">
    <source>
        <dbReference type="ARBA" id="ARBA00023163"/>
    </source>
</evidence>
<evidence type="ECO:0000256" key="4">
    <source>
        <dbReference type="ARBA" id="ARBA00022771"/>
    </source>
</evidence>
<dbReference type="Pfam" id="PF22995">
    <property type="entry name" value="C2CH-3rd_BIRD-IDD"/>
    <property type="match status" value="1"/>
</dbReference>
<reference evidence="12 13" key="1">
    <citation type="journal article" date="2023" name="Hortic Res">
        <title>Pangenome of water caltrop reveals structural variations and asymmetric subgenome divergence after allopolyploidization.</title>
        <authorList>
            <person name="Zhang X."/>
            <person name="Chen Y."/>
            <person name="Wang L."/>
            <person name="Yuan Y."/>
            <person name="Fang M."/>
            <person name="Shi L."/>
            <person name="Lu R."/>
            <person name="Comes H.P."/>
            <person name="Ma Y."/>
            <person name="Chen Y."/>
            <person name="Huang G."/>
            <person name="Zhou Y."/>
            <person name="Zheng Z."/>
            <person name="Qiu Y."/>
        </authorList>
    </citation>
    <scope>NUCLEOTIDE SEQUENCE [LARGE SCALE GENOMIC DNA]</scope>
    <source>
        <tissue evidence="12">Roots</tissue>
    </source>
</reference>
<keyword evidence="5" id="KW-0862">Zinc</keyword>
<evidence type="ECO:0000256" key="6">
    <source>
        <dbReference type="ARBA" id="ARBA00023015"/>
    </source>
</evidence>